<reference evidence="2 5" key="3">
    <citation type="journal article" date="2014" name="Environ. Microbiol.">
        <title>Halorhabdus tiamatea: proteogenomics and glycosidase activity measurements identify the first cultivated euryarchaeon from a deep-sea anoxic brine lake as potential polysaccharide degrader.</title>
        <authorList>
            <person name="Werner J."/>
            <person name="Ferrer M."/>
            <person name="Michel G."/>
            <person name="Mann A.J."/>
            <person name="Huang S."/>
            <person name="Juarez S."/>
            <person name="Ciordia S."/>
            <person name="Albar J.P."/>
            <person name="Alcaide M."/>
            <person name="La Cono V."/>
            <person name="Yakimov M.M."/>
            <person name="Antunes A."/>
            <person name="Taborda M."/>
            <person name="Da Costa M.S."/>
            <person name="Amann R.I."/>
            <person name="Gloeckner F.O."/>
            <person name="Golyshina O.V."/>
            <person name="Golyshin P.N."/>
            <person name="Teeling H."/>
        </authorList>
    </citation>
    <scope>NUCLEOTIDE SEQUENCE [LARGE SCALE GENOMIC DNA]</scope>
    <source>
        <strain evidence="5">SARL4B</strain>
        <strain evidence="2">Type strain: SARL4B</strain>
    </source>
</reference>
<dbReference type="InterPro" id="IPR006016">
    <property type="entry name" value="UspA"/>
</dbReference>
<organism evidence="3 4">
    <name type="scientific">Halorhabdus tiamatea SARL4B</name>
    <dbReference type="NCBI Taxonomy" id="1033806"/>
    <lineage>
        <taxon>Archaea</taxon>
        <taxon>Methanobacteriati</taxon>
        <taxon>Methanobacteriota</taxon>
        <taxon>Stenosarchaea group</taxon>
        <taxon>Halobacteria</taxon>
        <taxon>Halobacteriales</taxon>
        <taxon>Haloarculaceae</taxon>
        <taxon>Halorhabdus</taxon>
    </lineage>
</organism>
<evidence type="ECO:0000259" key="1">
    <source>
        <dbReference type="Pfam" id="PF00582"/>
    </source>
</evidence>
<name>F7PGE2_9EURY</name>
<reference evidence="3 4" key="1">
    <citation type="journal article" date="2011" name="J. Bacteriol.">
        <title>Genome sequence of Halorhabdus tiamatea, the first archaeon isolated from a deep-sea anoxic brine lake.</title>
        <authorList>
            <person name="Antunes A."/>
            <person name="Alam I."/>
            <person name="Bajic V.B."/>
            <person name="Stingl U."/>
        </authorList>
    </citation>
    <scope>NUCLEOTIDE SEQUENCE [LARGE SCALE GENOMIC DNA]</scope>
    <source>
        <strain evidence="3 4">SARL4B</strain>
    </source>
</reference>
<dbReference type="EMBL" id="AFNT02000049">
    <property type="protein sequence ID" value="ERJ04952.1"/>
    <property type="molecule type" value="Genomic_DNA"/>
</dbReference>
<accession>F7PGE2</accession>
<feature type="domain" description="UspA" evidence="1">
    <location>
        <begin position="7"/>
        <end position="141"/>
    </location>
</feature>
<dbReference type="eggNOG" id="arCOG03050">
    <property type="taxonomic scope" value="Archaea"/>
</dbReference>
<dbReference type="SUPFAM" id="SSF52402">
    <property type="entry name" value="Adenine nucleotide alpha hydrolases-like"/>
    <property type="match status" value="1"/>
</dbReference>
<dbReference type="Pfam" id="PF00582">
    <property type="entry name" value="Usp"/>
    <property type="match status" value="1"/>
</dbReference>
<dbReference type="KEGG" id="hti:HTIA_1705"/>
<dbReference type="STRING" id="1033806.HTIA_1705"/>
<dbReference type="HOGENOM" id="CLU_049301_19_1_2"/>
<dbReference type="Proteomes" id="UP000015381">
    <property type="component" value="Chromosome I"/>
</dbReference>
<dbReference type="OrthoDB" id="307404at2157"/>
<dbReference type="AlphaFoldDB" id="F7PGE2"/>
<evidence type="ECO:0000313" key="4">
    <source>
        <dbReference type="Proteomes" id="UP000003861"/>
    </source>
</evidence>
<evidence type="ECO:0000313" key="5">
    <source>
        <dbReference type="Proteomes" id="UP000015381"/>
    </source>
</evidence>
<dbReference type="InterPro" id="IPR014729">
    <property type="entry name" value="Rossmann-like_a/b/a_fold"/>
</dbReference>
<proteinExistence type="predicted"/>
<gene>
    <name evidence="3" type="ORF">HLRTI_003070</name>
    <name evidence="2" type="ORF">HTIA_1705</name>
</gene>
<reference evidence="3 4" key="2">
    <citation type="journal article" date="2013" name="PLoS ONE">
        <title>INDIGO - INtegrated Data Warehouse of MIcrobial GenOmes with Examples from the Red Sea Extremophiles.</title>
        <authorList>
            <person name="Alam I."/>
            <person name="Antunes A."/>
            <person name="Kamau A.A."/>
            <person name="Ba Alawi W."/>
            <person name="Kalkatawi M."/>
            <person name="Stingl U."/>
            <person name="Bajic V.B."/>
        </authorList>
    </citation>
    <scope>NUCLEOTIDE SEQUENCE [LARGE SCALE GENOMIC DNA]</scope>
    <source>
        <strain evidence="3 4">SARL4B</strain>
    </source>
</reference>
<dbReference type="EMBL" id="HF571520">
    <property type="protein sequence ID" value="CCQ33831.1"/>
    <property type="molecule type" value="Genomic_DNA"/>
</dbReference>
<protein>
    <submittedName>
        <fullName evidence="2">Universal stress protein A (UpsA) domain protein</fullName>
    </submittedName>
    <submittedName>
        <fullName evidence="3">UpsA domain-containing protein</fullName>
    </submittedName>
</protein>
<sequence>MERGLFVVLEANETERELFREAAAYSAGHSAPLDVLRLVSPEDVESVDSVDVTSDIDRQDFVDPADHRFEAEVEAFIADAIDDPGDYDVRLEIAERGDRAEAVFDVAEDRGVDHVFLAGKRRSPTGKALFGDLTQEIILNFDGTITLSMD</sequence>
<evidence type="ECO:0000313" key="3">
    <source>
        <dbReference type="EMBL" id="ERJ04952.1"/>
    </source>
</evidence>
<dbReference type="Proteomes" id="UP000003861">
    <property type="component" value="Unassembled WGS sequence"/>
</dbReference>
<dbReference type="Gene3D" id="3.40.50.620">
    <property type="entry name" value="HUPs"/>
    <property type="match status" value="1"/>
</dbReference>
<dbReference type="PATRIC" id="fig|1033806.12.peg.1695"/>
<evidence type="ECO:0000313" key="2">
    <source>
        <dbReference type="EMBL" id="CCQ33831.1"/>
    </source>
</evidence>
<keyword evidence="5" id="KW-1185">Reference proteome</keyword>
<dbReference type="GeneID" id="23799742"/>
<dbReference type="RefSeq" id="WP_008524292.1">
    <property type="nucleotide sequence ID" value="NC_021921.1"/>
</dbReference>